<keyword evidence="4" id="KW-0862">Zinc</keyword>
<dbReference type="InterPro" id="IPR001279">
    <property type="entry name" value="Metallo-B-lactamas"/>
</dbReference>
<dbReference type="RefSeq" id="WP_265788849.1">
    <property type="nucleotide sequence ID" value="NZ_BAABRS010000001.1"/>
</dbReference>
<dbReference type="PANTHER" id="PTHR42978:SF6">
    <property type="entry name" value="QUORUM-QUENCHING LACTONASE YTNP-RELATED"/>
    <property type="match status" value="1"/>
</dbReference>
<dbReference type="Proteomes" id="UP001207337">
    <property type="component" value="Unassembled WGS sequence"/>
</dbReference>
<dbReference type="PANTHER" id="PTHR42978">
    <property type="entry name" value="QUORUM-QUENCHING LACTONASE YTNP-RELATED-RELATED"/>
    <property type="match status" value="1"/>
</dbReference>
<comment type="similarity">
    <text evidence="1">Belongs to the metallo-beta-lactamase superfamily.</text>
</comment>
<accession>A0ABT3PXY5</accession>
<evidence type="ECO:0000313" key="6">
    <source>
        <dbReference type="EMBL" id="MCW9712704.1"/>
    </source>
</evidence>
<dbReference type="EMBL" id="JAJNDC010000001">
    <property type="protein sequence ID" value="MCW9712704.1"/>
    <property type="molecule type" value="Genomic_DNA"/>
</dbReference>
<dbReference type="InterPro" id="IPR051013">
    <property type="entry name" value="MBL_superfamily_lactonases"/>
</dbReference>
<proteinExistence type="inferred from homology"/>
<sequence length="283" mass="31634">MKVGSLNIEILSEGRFEMFRDGHINRAPEEDSPESNGPEIDTQSSIVGINPILVQQNSKNILLDTGLGWGLDAGSDNKHVSNVRTNLSIFGLEPADITHVILSHLHYDHAAGCSYSDNESKTRPTFPNATYYLHQKEWEYALSQVKTSFDKPGAGYQLDDLYRLIADGHITLLRDDQTEITEGISTILSGGHTAGHQIVHMKSNDESAYYLSDLLPSSSHLNHYSMRGLDLYPLEAKKQKVQLLNKAYEEQAILLFYHSKHSQSGRLIKDDDKQFVLADIPQG</sequence>
<evidence type="ECO:0000256" key="3">
    <source>
        <dbReference type="ARBA" id="ARBA00022801"/>
    </source>
</evidence>
<evidence type="ECO:0000256" key="2">
    <source>
        <dbReference type="ARBA" id="ARBA00022723"/>
    </source>
</evidence>
<keyword evidence="2" id="KW-0479">Metal-binding</keyword>
<dbReference type="Pfam" id="PF00753">
    <property type="entry name" value="Lactamase_B"/>
    <property type="match status" value="1"/>
</dbReference>
<evidence type="ECO:0000259" key="5">
    <source>
        <dbReference type="SMART" id="SM00849"/>
    </source>
</evidence>
<dbReference type="InterPro" id="IPR036866">
    <property type="entry name" value="RibonucZ/Hydroxyglut_hydro"/>
</dbReference>
<evidence type="ECO:0000313" key="7">
    <source>
        <dbReference type="Proteomes" id="UP001207337"/>
    </source>
</evidence>
<protein>
    <submittedName>
        <fullName evidence="6">MBL fold metallo-hydrolase</fullName>
    </submittedName>
</protein>
<keyword evidence="3" id="KW-0378">Hydrolase</keyword>
<keyword evidence="7" id="KW-1185">Reference proteome</keyword>
<dbReference type="SMART" id="SM00849">
    <property type="entry name" value="Lactamase_B"/>
    <property type="match status" value="1"/>
</dbReference>
<name>A0ABT3PXY5_9BACT</name>
<evidence type="ECO:0000256" key="1">
    <source>
        <dbReference type="ARBA" id="ARBA00007749"/>
    </source>
</evidence>
<feature type="domain" description="Metallo-beta-lactamase" evidence="5">
    <location>
        <begin position="48"/>
        <end position="258"/>
    </location>
</feature>
<evidence type="ECO:0000256" key="4">
    <source>
        <dbReference type="ARBA" id="ARBA00022833"/>
    </source>
</evidence>
<reference evidence="6 7" key="1">
    <citation type="submission" date="2021-11" db="EMBL/GenBank/DDBJ databases">
        <title>Aliifidinibius sp. nov., a new bacterium isolated from saline soil.</title>
        <authorList>
            <person name="Galisteo C."/>
            <person name="De La Haba R."/>
            <person name="Sanchez-Porro C."/>
            <person name="Ventosa A."/>
        </authorList>
    </citation>
    <scope>NUCLEOTIDE SEQUENCE [LARGE SCALE GENOMIC DNA]</scope>
    <source>
        <strain evidence="6 7">KACC 190600</strain>
    </source>
</reference>
<dbReference type="Gene3D" id="3.60.15.10">
    <property type="entry name" value="Ribonuclease Z/Hydroxyacylglutathione hydrolase-like"/>
    <property type="match status" value="1"/>
</dbReference>
<gene>
    <name evidence="6" type="ORF">LQ318_07290</name>
</gene>
<organism evidence="6 7">
    <name type="scientific">Fodinibius salicampi</name>
    <dbReference type="NCBI Taxonomy" id="1920655"/>
    <lineage>
        <taxon>Bacteria</taxon>
        <taxon>Pseudomonadati</taxon>
        <taxon>Balneolota</taxon>
        <taxon>Balneolia</taxon>
        <taxon>Balneolales</taxon>
        <taxon>Balneolaceae</taxon>
        <taxon>Fodinibius</taxon>
    </lineage>
</organism>
<dbReference type="SUPFAM" id="SSF56281">
    <property type="entry name" value="Metallo-hydrolase/oxidoreductase"/>
    <property type="match status" value="1"/>
</dbReference>
<comment type="caution">
    <text evidence="6">The sequence shown here is derived from an EMBL/GenBank/DDBJ whole genome shotgun (WGS) entry which is preliminary data.</text>
</comment>